<proteinExistence type="predicted"/>
<evidence type="ECO:0000313" key="3">
    <source>
        <dbReference type="Proteomes" id="UP000838412"/>
    </source>
</evidence>
<evidence type="ECO:0000256" key="1">
    <source>
        <dbReference type="SAM" id="MobiDB-lite"/>
    </source>
</evidence>
<keyword evidence="3" id="KW-1185">Reference proteome</keyword>
<name>A0A8J9W6J1_BRALA</name>
<organism evidence="2 3">
    <name type="scientific">Branchiostoma lanceolatum</name>
    <name type="common">Common lancelet</name>
    <name type="synonym">Amphioxus lanceolatum</name>
    <dbReference type="NCBI Taxonomy" id="7740"/>
    <lineage>
        <taxon>Eukaryota</taxon>
        <taxon>Metazoa</taxon>
        <taxon>Chordata</taxon>
        <taxon>Cephalochordata</taxon>
        <taxon>Leptocardii</taxon>
        <taxon>Amphioxiformes</taxon>
        <taxon>Branchiostomatidae</taxon>
        <taxon>Branchiostoma</taxon>
    </lineage>
</organism>
<sequence length="193" mass="21308">MARTSTKPQQKRAKQENGRKSKKSSSKVTATGGGGRILASKRRGSLRKVDNQRKAKQSGRAKATAQDLRLRGRTVQLANSPRAGSSRRPSASAGSRRGVAKASSAKSKATKRPRSASVSAKANTDSSRSVPDHDLELVPRRWDDDGRPVYTRRGRQMVMDMKTRMRNQAPELVERELRGGRIVFTEKRKSGKK</sequence>
<protein>
    <submittedName>
        <fullName evidence="2">Hypp5551 protein</fullName>
    </submittedName>
</protein>
<dbReference type="Proteomes" id="UP000838412">
    <property type="component" value="Chromosome 10"/>
</dbReference>
<dbReference type="OrthoDB" id="10449269at2759"/>
<feature type="region of interest" description="Disordered" evidence="1">
    <location>
        <begin position="1"/>
        <end position="148"/>
    </location>
</feature>
<evidence type="ECO:0000313" key="2">
    <source>
        <dbReference type="EMBL" id="CAH1238241.1"/>
    </source>
</evidence>
<accession>A0A8J9W6J1</accession>
<feature type="compositionally biased region" description="Polar residues" evidence="1">
    <location>
        <begin position="118"/>
        <end position="129"/>
    </location>
</feature>
<feature type="compositionally biased region" description="Low complexity" evidence="1">
    <location>
        <begin position="80"/>
        <end position="107"/>
    </location>
</feature>
<dbReference type="AlphaFoldDB" id="A0A8J9W6J1"/>
<reference evidence="2" key="1">
    <citation type="submission" date="2022-01" db="EMBL/GenBank/DDBJ databases">
        <authorList>
            <person name="Braso-Vives M."/>
        </authorList>
    </citation>
    <scope>NUCLEOTIDE SEQUENCE</scope>
</reference>
<feature type="compositionally biased region" description="Basic and acidic residues" evidence="1">
    <location>
        <begin position="130"/>
        <end position="147"/>
    </location>
</feature>
<dbReference type="EMBL" id="OV696695">
    <property type="protein sequence ID" value="CAH1238241.1"/>
    <property type="molecule type" value="Genomic_DNA"/>
</dbReference>
<gene>
    <name evidence="2" type="primary">Hypp5551</name>
    <name evidence="2" type="ORF">BLAG_LOCUS2933</name>
</gene>